<dbReference type="AlphaFoldDB" id="A0A9N8KCS2"/>
<proteinExistence type="predicted"/>
<dbReference type="Proteomes" id="UP000745764">
    <property type="component" value="Unassembled WGS sequence"/>
</dbReference>
<evidence type="ECO:0000313" key="4">
    <source>
        <dbReference type="Proteomes" id="UP000745764"/>
    </source>
</evidence>
<dbReference type="EMBL" id="CAINUL010000003">
    <property type="protein sequence ID" value="CAD0109369.1"/>
    <property type="molecule type" value="Genomic_DNA"/>
</dbReference>
<evidence type="ECO:0000313" key="3">
    <source>
        <dbReference type="EMBL" id="CAD0109369.1"/>
    </source>
</evidence>
<protein>
    <recommendedName>
        <fullName evidence="5">GPI anchored protein</fullName>
    </recommendedName>
</protein>
<accession>A0A9N8KCS2</accession>
<reference evidence="3" key="1">
    <citation type="submission" date="2020-06" db="EMBL/GenBank/DDBJ databases">
        <authorList>
            <person name="Onetto C."/>
        </authorList>
    </citation>
    <scope>NUCLEOTIDE SEQUENCE</scope>
</reference>
<evidence type="ECO:0008006" key="5">
    <source>
        <dbReference type="Google" id="ProtNLM"/>
    </source>
</evidence>
<organism evidence="3 4">
    <name type="scientific">Aureobasidium uvarum</name>
    <dbReference type="NCBI Taxonomy" id="2773716"/>
    <lineage>
        <taxon>Eukaryota</taxon>
        <taxon>Fungi</taxon>
        <taxon>Dikarya</taxon>
        <taxon>Ascomycota</taxon>
        <taxon>Pezizomycotina</taxon>
        <taxon>Dothideomycetes</taxon>
        <taxon>Dothideomycetidae</taxon>
        <taxon>Dothideales</taxon>
        <taxon>Saccotheciaceae</taxon>
        <taxon>Aureobasidium</taxon>
    </lineage>
</organism>
<name>A0A9N8KCS2_9PEZI</name>
<feature type="region of interest" description="Disordered" evidence="1">
    <location>
        <begin position="133"/>
        <end position="152"/>
    </location>
</feature>
<comment type="caution">
    <text evidence="3">The sequence shown here is derived from an EMBL/GenBank/DDBJ whole genome shotgun (WGS) entry which is preliminary data.</text>
</comment>
<feature type="compositionally biased region" description="Low complexity" evidence="1">
    <location>
        <begin position="133"/>
        <end position="148"/>
    </location>
</feature>
<feature type="signal peptide" evidence="2">
    <location>
        <begin position="1"/>
        <end position="21"/>
    </location>
</feature>
<sequence length="174" mass="17290">MHLTPIHLLSTLLLLTQSSCSQSTPSDQDLISAAASDYAAATSAIASIFSAATGPVESVFSDATAAVGSIFSSASTGANILVSGLGGEGGSVWSEITATTASTNTEIQTQEGILTAMGTPTFTSGIVTSTTVEGTGTATSSNAASSGESEGKIRKQRRADGVLFAAVFAAVAYL</sequence>
<evidence type="ECO:0000256" key="2">
    <source>
        <dbReference type="SAM" id="SignalP"/>
    </source>
</evidence>
<keyword evidence="2" id="KW-0732">Signal</keyword>
<keyword evidence="4" id="KW-1185">Reference proteome</keyword>
<feature type="chain" id="PRO_5040148175" description="GPI anchored protein" evidence="2">
    <location>
        <begin position="22"/>
        <end position="174"/>
    </location>
</feature>
<evidence type="ECO:0000256" key="1">
    <source>
        <dbReference type="SAM" id="MobiDB-lite"/>
    </source>
</evidence>
<gene>
    <name evidence="3" type="ORF">AWRI4620_LOCUS3624</name>
</gene>